<reference evidence="2 3" key="1">
    <citation type="submission" date="2024-02" db="EMBL/GenBank/DDBJ databases">
        <title>High-quality chromosome-scale genome assembly of Pensacola bahiagrass (Paspalum notatum Flugge var. saurae).</title>
        <authorList>
            <person name="Vega J.M."/>
            <person name="Podio M."/>
            <person name="Orjuela J."/>
            <person name="Siena L.A."/>
            <person name="Pessino S.C."/>
            <person name="Combes M.C."/>
            <person name="Mariac C."/>
            <person name="Albertini E."/>
            <person name="Pupilli F."/>
            <person name="Ortiz J.P.A."/>
            <person name="Leblanc O."/>
        </authorList>
    </citation>
    <scope>NUCLEOTIDE SEQUENCE [LARGE SCALE GENOMIC DNA]</scope>
    <source>
        <strain evidence="2">R1</strain>
        <tissue evidence="2">Leaf</tissue>
    </source>
</reference>
<organism evidence="2 3">
    <name type="scientific">Paspalum notatum var. saurae</name>
    <dbReference type="NCBI Taxonomy" id="547442"/>
    <lineage>
        <taxon>Eukaryota</taxon>
        <taxon>Viridiplantae</taxon>
        <taxon>Streptophyta</taxon>
        <taxon>Embryophyta</taxon>
        <taxon>Tracheophyta</taxon>
        <taxon>Spermatophyta</taxon>
        <taxon>Magnoliopsida</taxon>
        <taxon>Liliopsida</taxon>
        <taxon>Poales</taxon>
        <taxon>Poaceae</taxon>
        <taxon>PACMAD clade</taxon>
        <taxon>Panicoideae</taxon>
        <taxon>Andropogonodae</taxon>
        <taxon>Paspaleae</taxon>
        <taxon>Paspalinae</taxon>
        <taxon>Paspalum</taxon>
    </lineage>
</organism>
<sequence>MAAAGQRRKSAALRRRGSCSGGSSPLQLQKERAEQERLTRKRQSSRRTGVAREQYVYVPEGFYEDDHRGKPEIRWNQIGAEAAKQDCCRPEEGQCAESISRPLPKATTRTKRFSVRSLCRSSPPAAASAAAA</sequence>
<feature type="compositionally biased region" description="Basic residues" evidence="1">
    <location>
        <begin position="1"/>
        <end position="17"/>
    </location>
</feature>
<keyword evidence="3" id="KW-1185">Reference proteome</keyword>
<dbReference type="Proteomes" id="UP001341281">
    <property type="component" value="Chromosome 09"/>
</dbReference>
<protein>
    <submittedName>
        <fullName evidence="2">Uncharacterized protein</fullName>
    </submittedName>
</protein>
<accession>A0AAQ3UMV8</accession>
<feature type="region of interest" description="Disordered" evidence="1">
    <location>
        <begin position="1"/>
        <end position="51"/>
    </location>
</feature>
<gene>
    <name evidence="2" type="ORF">U9M48_038241</name>
</gene>
<feature type="compositionally biased region" description="Basic and acidic residues" evidence="1">
    <location>
        <begin position="29"/>
        <end position="38"/>
    </location>
</feature>
<evidence type="ECO:0000313" key="2">
    <source>
        <dbReference type="EMBL" id="WVZ92154.1"/>
    </source>
</evidence>
<feature type="non-terminal residue" evidence="2">
    <location>
        <position position="132"/>
    </location>
</feature>
<dbReference type="AlphaFoldDB" id="A0AAQ3UMV8"/>
<evidence type="ECO:0000313" key="3">
    <source>
        <dbReference type="Proteomes" id="UP001341281"/>
    </source>
</evidence>
<name>A0AAQ3UMV8_PASNO</name>
<evidence type="ECO:0000256" key="1">
    <source>
        <dbReference type="SAM" id="MobiDB-lite"/>
    </source>
</evidence>
<proteinExistence type="predicted"/>
<dbReference type="EMBL" id="CP144753">
    <property type="protein sequence ID" value="WVZ92154.1"/>
    <property type="molecule type" value="Genomic_DNA"/>
</dbReference>